<dbReference type="InterPro" id="IPR036322">
    <property type="entry name" value="WD40_repeat_dom_sf"/>
</dbReference>
<dbReference type="SUPFAM" id="SSF101908">
    <property type="entry name" value="Putative isomerase YbhE"/>
    <property type="match status" value="1"/>
</dbReference>
<feature type="region of interest" description="Disordered" evidence="1">
    <location>
        <begin position="1719"/>
        <end position="1758"/>
    </location>
</feature>
<protein>
    <submittedName>
        <fullName evidence="5">Uncharacterized protein</fullName>
    </submittedName>
</protein>
<dbReference type="Pfam" id="PF23753">
    <property type="entry name" value="TPR_WDR11"/>
    <property type="match status" value="3"/>
</dbReference>
<evidence type="ECO:0000259" key="3">
    <source>
        <dbReference type="Pfam" id="PF23752"/>
    </source>
</evidence>
<keyword evidence="6" id="KW-1185">Reference proteome</keyword>
<dbReference type="InterPro" id="IPR057852">
    <property type="entry name" value="Beta-prop_WDR11_1st"/>
</dbReference>
<name>E1ZM23_CHLVA</name>
<feature type="region of interest" description="Disordered" evidence="1">
    <location>
        <begin position="489"/>
        <end position="530"/>
    </location>
</feature>
<dbReference type="GO" id="GO:0005737">
    <property type="term" value="C:cytoplasm"/>
    <property type="evidence" value="ECO:0007669"/>
    <property type="project" value="TreeGrafter"/>
</dbReference>
<dbReference type="STRING" id="554065.E1ZM23"/>
<dbReference type="EMBL" id="GL433853">
    <property type="protein sequence ID" value="EFN53035.1"/>
    <property type="molecule type" value="Genomic_DNA"/>
</dbReference>
<dbReference type="OMA" id="ACERSSM"/>
<dbReference type="GeneID" id="17352532"/>
<dbReference type="KEGG" id="cvr:CHLNCDRAFT_53988"/>
<dbReference type="SUPFAM" id="SSF50978">
    <property type="entry name" value="WD40 repeat-like"/>
    <property type="match status" value="1"/>
</dbReference>
<gene>
    <name evidence="5" type="ORF">CHLNCDRAFT_53988</name>
</gene>
<evidence type="ECO:0000256" key="1">
    <source>
        <dbReference type="SAM" id="MobiDB-lite"/>
    </source>
</evidence>
<dbReference type="FunCoup" id="E1ZM23">
    <property type="interactions" value="1068"/>
</dbReference>
<dbReference type="PANTHER" id="PTHR14593">
    <property type="entry name" value="WD REPEAT-CONTAINING PROTEIN 11"/>
    <property type="match status" value="1"/>
</dbReference>
<feature type="domain" description="WDR11 first beta-propeller" evidence="2">
    <location>
        <begin position="63"/>
        <end position="277"/>
    </location>
</feature>
<dbReference type="Proteomes" id="UP000008141">
    <property type="component" value="Unassembled WGS sequence"/>
</dbReference>
<feature type="region of interest" description="Disordered" evidence="1">
    <location>
        <begin position="1479"/>
        <end position="1499"/>
    </location>
</feature>
<dbReference type="InterPro" id="IPR015943">
    <property type="entry name" value="WD40/YVTN_repeat-like_dom_sf"/>
</dbReference>
<dbReference type="eggNOG" id="KOG1912">
    <property type="taxonomic scope" value="Eukaryota"/>
</dbReference>
<dbReference type="Pfam" id="PF23752">
    <property type="entry name" value="Beta-prop_WDR11_2nd"/>
    <property type="match status" value="1"/>
</dbReference>
<sequence>MARRLLLGRPLPSAVACERSSMHQGMREARGTLFAPIKQSTERRLGHSAMQVAPLDSLAHLPGPPVKEKNRGAAAIHAGQLLAYAAASAVVVVDAQSLTVATTLAGAHRQAAVSALAWHPGSGPREARAAAQLRLASGDEEGQVMVWNVNTGAVIAALEDPWASAFGGTAGAKRPESHGGGGGGGGRPPVVGLAWATAAPSVLAVLLAPCILLLWDYRTGGVVWRKDFGGGEAFTGLVVDPLDRRRLVMCGAKGSFVVLCLLNPASDRIRQQQYQVDLGGSGTLRAAFSATPDLLFLLLQREVGACSPGIAFPGHILLCCIVCVPSALQMFLGASWPHLGHEPCVCRMRWYCILSTSTMQIIVFDLEYGQPAASTPLPGSRPPLEDLLGCYGHAGAAAAAPAGKSLGEGGIDVLYCSHRDGSVSVWQRHPRLLTYACLGASKLVPATAKFGPAPSLLALGAALWRGLEAPAAPDASSLLIATDGRRHPGMARRLSSGEVRGGGSGTAEGGDVAGDVPTGGGGEAGGRGAAEGSRGAAVVAAVEQQAQQEAAGHAVLLMGVGSDGRVWQWQLPLLSGELPDAKAAASGLPPAPRPELLGLLHTLPHKVTSFCACPVPVVLPGTAGGAAIAVVAAATAAGTIEVAAVQQGALLPLHLSISTSLAAHPSSVHGLRWLGSTARLVSYSTEKLGDKGYRNTLLLTDVRNRVSTPFRAAGAADGVPLAGLRASPSGRYLLLLFRGAPSEIWSVGGGAQPARLRQVELQFAAVEWLPPLPAGVTHDMGPLAASAAAASAAAIGSPAATGAACSGGNPWAASPRAAERAAGGQAALPYQFLEESEEPPEERLAFSLLDGRAGVLGIRGRRISDTRPRRPAWQALASGDFRAVAIGSWGQSVLLGDAEGTLAHWDTVTGKCSVMETGYGRIHRICTSAPPAEALYPRLPGTAAVQARVALLFASGLFAAYDLDLSGELWATHTTASAAAARVGRVTDVGWLPLPGTVGGGAVLAASLADGALALFDTVHSIDVRPRRARMQRYRAALHTPPPPGAAGGAWGLAAAAPAAAPLLLPRAWALLLRLLLQREVPEVAFRELGTLAASIGHGTACGGAAVPGSMTVDAELALERLEADIWGRLPRACQAAWGALLAQRAEGGEGAAAAAAEGSSLMQLVESFGVDSDEDEAGAGGGGSTSMDVAAVAAGRDQRGARESFEGSAVRDEAAAAALGLTSRQGSATGAAAAPGGGAGRRPVSQTFRSIGGAVKSQLRSLAAGGGRGAQPLVAAVAGISDGFEYGQQRAGFQSLVAVLHAVATARGQPAVLSPAELAAYGRALGRRQVAARMALAAELAGEACEAAFWRRLPATLRWLAAALAQQPTPRTSAGGGGDGGAAAGRRLWDEGLQLAESGERSGWHEQMSRRVFEGSEDLQEKRVLEYVALGDFQTAVGFLLASPPDRTTRYYRDALCTLGMAFACGLQQTALLAGPGGAGGLGSPRQPPPPSMLPAGSGSMMAGTPAGATSAAVASTVEESAARTLFVQAAKVITANAAAVGDTLLGVPLLCSTGQHADAAALLQDSGLWRYAATLTAHALRRDPCCLCRARRLARPLAQRMQKRGAFLTCFPSCPPTHRPTHALLAARAPAILCRGSERAAAVERWAGHVAAAEGRPWAAAGLLVAAGSLQSALTLLRQHGLPDAAAALVSACKEAELPLQQHSVASGELANLFAGAGRGGPHAQPMQRFDGAGARLPSPPAPGERPPAAPSLQRTLTDYERSEAAKEFQLYACELLQQL</sequence>
<dbReference type="PANTHER" id="PTHR14593:SF5">
    <property type="entry name" value="WD REPEAT-CONTAINING PROTEIN 11"/>
    <property type="match status" value="1"/>
</dbReference>
<feature type="compositionally biased region" description="Pro residues" evidence="1">
    <location>
        <begin position="1740"/>
        <end position="1752"/>
    </location>
</feature>
<organism evidence="6">
    <name type="scientific">Chlorella variabilis</name>
    <name type="common">Green alga</name>
    <dbReference type="NCBI Taxonomy" id="554065"/>
    <lineage>
        <taxon>Eukaryota</taxon>
        <taxon>Viridiplantae</taxon>
        <taxon>Chlorophyta</taxon>
        <taxon>core chlorophytes</taxon>
        <taxon>Trebouxiophyceae</taxon>
        <taxon>Chlorellales</taxon>
        <taxon>Chlorellaceae</taxon>
        <taxon>Chlorella clade</taxon>
        <taxon>Chlorella</taxon>
    </lineage>
</organism>
<evidence type="ECO:0000259" key="4">
    <source>
        <dbReference type="Pfam" id="PF23753"/>
    </source>
</evidence>
<dbReference type="RefSeq" id="XP_005845137.1">
    <property type="nucleotide sequence ID" value="XM_005845075.1"/>
</dbReference>
<proteinExistence type="predicted"/>
<evidence type="ECO:0000313" key="6">
    <source>
        <dbReference type="Proteomes" id="UP000008141"/>
    </source>
</evidence>
<feature type="domain" description="WDR11 second beta-propeller" evidence="3">
    <location>
        <begin position="612"/>
        <end position="1019"/>
    </location>
</feature>
<feature type="compositionally biased region" description="Gly residues" evidence="1">
    <location>
        <begin position="499"/>
        <end position="529"/>
    </location>
</feature>
<feature type="domain" description="WDR11 TPR" evidence="4">
    <location>
        <begin position="1633"/>
        <end position="1702"/>
    </location>
</feature>
<evidence type="ECO:0000313" key="5">
    <source>
        <dbReference type="EMBL" id="EFN53035.1"/>
    </source>
</evidence>
<feature type="domain" description="WDR11 TPR" evidence="4">
    <location>
        <begin position="1398"/>
        <end position="1465"/>
    </location>
</feature>
<feature type="domain" description="WDR11 TPR" evidence="4">
    <location>
        <begin position="1518"/>
        <end position="1583"/>
    </location>
</feature>
<dbReference type="InterPro" id="IPR039694">
    <property type="entry name" value="WDR11"/>
</dbReference>
<dbReference type="OrthoDB" id="1291858at2759"/>
<dbReference type="Gene3D" id="2.130.10.10">
    <property type="entry name" value="YVTN repeat-like/Quinoprotein amine dehydrogenase"/>
    <property type="match status" value="1"/>
</dbReference>
<reference evidence="5 6" key="1">
    <citation type="journal article" date="2010" name="Plant Cell">
        <title>The Chlorella variabilis NC64A genome reveals adaptation to photosymbiosis, coevolution with viruses, and cryptic sex.</title>
        <authorList>
            <person name="Blanc G."/>
            <person name="Duncan G."/>
            <person name="Agarkova I."/>
            <person name="Borodovsky M."/>
            <person name="Gurnon J."/>
            <person name="Kuo A."/>
            <person name="Lindquist E."/>
            <person name="Lucas S."/>
            <person name="Pangilinan J."/>
            <person name="Polle J."/>
            <person name="Salamov A."/>
            <person name="Terry A."/>
            <person name="Yamada T."/>
            <person name="Dunigan D.D."/>
            <person name="Grigoriev I.V."/>
            <person name="Claverie J.M."/>
            <person name="Van Etten J.L."/>
        </authorList>
    </citation>
    <scope>NUCLEOTIDE SEQUENCE [LARGE SCALE GENOMIC DNA]</scope>
    <source>
        <strain evidence="5 6">NC64A</strain>
    </source>
</reference>
<dbReference type="InterPro" id="IPR057853">
    <property type="entry name" value="Beta-prop_WDR11_2nd"/>
</dbReference>
<dbReference type="InParanoid" id="E1ZM23"/>
<dbReference type="InterPro" id="IPR057854">
    <property type="entry name" value="TPR_WDR11"/>
</dbReference>
<dbReference type="Pfam" id="PF23751">
    <property type="entry name" value="Beta-prop_WDR11_1st"/>
    <property type="match status" value="1"/>
</dbReference>
<evidence type="ECO:0000259" key="2">
    <source>
        <dbReference type="Pfam" id="PF23751"/>
    </source>
</evidence>
<accession>E1ZM23</accession>